<feature type="transmembrane region" description="Helical" evidence="1">
    <location>
        <begin position="36"/>
        <end position="52"/>
    </location>
</feature>
<protein>
    <submittedName>
        <fullName evidence="3">VanZ like family protein</fullName>
    </submittedName>
</protein>
<dbReference type="InterPro" id="IPR006976">
    <property type="entry name" value="VanZ-like"/>
</dbReference>
<reference evidence="4" key="1">
    <citation type="submission" date="2016-10" db="EMBL/GenBank/DDBJ databases">
        <authorList>
            <person name="Varghese N."/>
            <person name="Submissions S."/>
        </authorList>
    </citation>
    <scope>NUCLEOTIDE SEQUENCE [LARGE SCALE GENOMIC DNA]</scope>
    <source>
        <strain evidence="4">DSM 19315</strain>
    </source>
</reference>
<evidence type="ECO:0000256" key="1">
    <source>
        <dbReference type="SAM" id="Phobius"/>
    </source>
</evidence>
<dbReference type="STRING" id="435880.SAMN04487988_101387"/>
<gene>
    <name evidence="3" type="ORF">SAMN04487988_101387</name>
</gene>
<keyword evidence="1" id="KW-0812">Transmembrane</keyword>
<organism evidence="3 4">
    <name type="scientific">Algoriphagus hitonicola</name>
    <dbReference type="NCBI Taxonomy" id="435880"/>
    <lineage>
        <taxon>Bacteria</taxon>
        <taxon>Pseudomonadati</taxon>
        <taxon>Bacteroidota</taxon>
        <taxon>Cytophagia</taxon>
        <taxon>Cytophagales</taxon>
        <taxon>Cyclobacteriaceae</taxon>
        <taxon>Algoriphagus</taxon>
    </lineage>
</organism>
<dbReference type="Pfam" id="PF04892">
    <property type="entry name" value="VanZ"/>
    <property type="match status" value="1"/>
</dbReference>
<proteinExistence type="predicted"/>
<dbReference type="Proteomes" id="UP000199642">
    <property type="component" value="Unassembled WGS sequence"/>
</dbReference>
<feature type="transmembrane region" description="Helical" evidence="1">
    <location>
        <begin position="95"/>
        <end position="112"/>
    </location>
</feature>
<accession>A0A1I2P0C8</accession>
<dbReference type="RefSeq" id="WP_143071019.1">
    <property type="nucleotide sequence ID" value="NZ_FOPC01000001.1"/>
</dbReference>
<feature type="transmembrane region" description="Helical" evidence="1">
    <location>
        <begin position="64"/>
        <end position="83"/>
    </location>
</feature>
<dbReference type="AlphaFoldDB" id="A0A1I2P0C8"/>
<keyword evidence="1" id="KW-0472">Membrane</keyword>
<dbReference type="NCBIfam" id="NF037970">
    <property type="entry name" value="vanZ_1"/>
    <property type="match status" value="1"/>
</dbReference>
<keyword evidence="1" id="KW-1133">Transmembrane helix</keyword>
<evidence type="ECO:0000259" key="2">
    <source>
        <dbReference type="Pfam" id="PF04892"/>
    </source>
</evidence>
<evidence type="ECO:0000313" key="4">
    <source>
        <dbReference type="Proteomes" id="UP000199642"/>
    </source>
</evidence>
<evidence type="ECO:0000313" key="3">
    <source>
        <dbReference type="EMBL" id="SFG09448.1"/>
    </source>
</evidence>
<dbReference type="PANTHER" id="PTHR28008">
    <property type="entry name" value="DOMAIN PROTEIN, PUTATIVE (AFU_ORTHOLOGUE AFUA_3G10980)-RELATED"/>
    <property type="match status" value="1"/>
</dbReference>
<sequence>MRLTASILWLILLGFAMLTPGDRFPEVNAFDYQDKFIHLICFFLLAYLWAGVFKKQRLKDWNRLNWAIFILLGFLPGVFFETAQLFIRNRSFDEYDLIVNLLGGILGILAYFKTPSIPSLLH</sequence>
<dbReference type="PANTHER" id="PTHR28008:SF1">
    <property type="entry name" value="DOMAIN PROTEIN, PUTATIVE (AFU_ORTHOLOGUE AFUA_3G10980)-RELATED"/>
    <property type="match status" value="1"/>
</dbReference>
<keyword evidence="4" id="KW-1185">Reference proteome</keyword>
<dbReference type="EMBL" id="FOPC01000001">
    <property type="protein sequence ID" value="SFG09448.1"/>
    <property type="molecule type" value="Genomic_DNA"/>
</dbReference>
<dbReference type="OrthoDB" id="1524985at2"/>
<name>A0A1I2P0C8_9BACT</name>
<feature type="domain" description="VanZ-like" evidence="2">
    <location>
        <begin position="36"/>
        <end position="112"/>
    </location>
</feature>